<dbReference type="InterPro" id="IPR016162">
    <property type="entry name" value="Ald_DH_N"/>
</dbReference>
<dbReference type="GO" id="GO:0004491">
    <property type="term" value="F:methylmalonate-semialdehyde dehydrogenase (acylating, NAD) activity"/>
    <property type="evidence" value="ECO:0007669"/>
    <property type="project" value="UniProtKB-EC"/>
</dbReference>
<dbReference type="EMBL" id="SMFQ01000002">
    <property type="protein sequence ID" value="TCJ89133.1"/>
    <property type="molecule type" value="Genomic_DNA"/>
</dbReference>
<dbReference type="PANTHER" id="PTHR43866:SF4">
    <property type="entry name" value="MALONATE-SEMIALDEHYDE DEHYDROGENASE"/>
    <property type="match status" value="1"/>
</dbReference>
<evidence type="ECO:0000259" key="5">
    <source>
        <dbReference type="Pfam" id="PF00171"/>
    </source>
</evidence>
<feature type="domain" description="Aldehyde dehydrogenase" evidence="5">
    <location>
        <begin position="15"/>
        <end position="479"/>
    </location>
</feature>
<dbReference type="Gene3D" id="3.40.605.10">
    <property type="entry name" value="Aldehyde Dehydrogenase, Chain A, domain 1"/>
    <property type="match status" value="1"/>
</dbReference>
<proteinExistence type="predicted"/>
<evidence type="ECO:0000256" key="4">
    <source>
        <dbReference type="SAM" id="MobiDB-lite"/>
    </source>
</evidence>
<dbReference type="Gene3D" id="3.40.309.10">
    <property type="entry name" value="Aldehyde Dehydrogenase, Chain A, domain 2"/>
    <property type="match status" value="1"/>
</dbReference>
<dbReference type="EC" id="1.2.1.27" evidence="1"/>
<evidence type="ECO:0000313" key="6">
    <source>
        <dbReference type="EMBL" id="TCJ89133.1"/>
    </source>
</evidence>
<dbReference type="SUPFAM" id="SSF53720">
    <property type="entry name" value="ALDH-like"/>
    <property type="match status" value="1"/>
</dbReference>
<dbReference type="Pfam" id="PF00171">
    <property type="entry name" value="Aldedh"/>
    <property type="match status" value="1"/>
</dbReference>
<dbReference type="FunFam" id="3.40.309.10:FF:000002">
    <property type="entry name" value="Methylmalonate-semialdehyde dehydrogenase (Acylating)"/>
    <property type="match status" value="1"/>
</dbReference>
<dbReference type="PROSITE" id="PS00070">
    <property type="entry name" value="ALDEHYDE_DEHYDR_CYS"/>
    <property type="match status" value="1"/>
</dbReference>
<protein>
    <recommendedName>
        <fullName evidence="1">methylmalonate-semialdehyde dehydrogenase (CoA acylating)</fullName>
        <ecNumber evidence="1">1.2.1.27</ecNumber>
    </recommendedName>
</protein>
<dbReference type="InterPro" id="IPR015590">
    <property type="entry name" value="Aldehyde_DH_dom"/>
</dbReference>
<dbReference type="AlphaFoldDB" id="A0A4R1F5G6"/>
<dbReference type="PANTHER" id="PTHR43866">
    <property type="entry name" value="MALONATE-SEMIALDEHYDE DEHYDROGENASE"/>
    <property type="match status" value="1"/>
</dbReference>
<accession>A0A4R1F5G6</accession>
<dbReference type="InterPro" id="IPR016160">
    <property type="entry name" value="Ald_DH_CS_CYS"/>
</dbReference>
<dbReference type="InterPro" id="IPR016161">
    <property type="entry name" value="Ald_DH/histidinol_DH"/>
</dbReference>
<sequence length="518" mass="56129">MVDTIRIKNFIDGEWVTDENEKILPLYNPSTGEQIGEVPVASQATVEATVKSSHEAFLTWRKVPIGKRVGYLFALREAMKNNHEALAESIAIDQAKHISEARGEVQRVIEIVEMSCNAPSLLQGEMLDQIADGINGRVTRQPLGVFCGIAPFNFPALVFGWFIPFAIAAGNTFVFKPSMESPLFMQKMAQLLNDIGLPKGVVNIVYGEREVAETWYQMPEVVGVCLVGSSPTAKSIAEACGRVGKKTMLLGGAKNYLVALEDAQIDLLINNIVQSGYGSAGQRCLASSIIAIMPDLYDKVIERLTEATKKIVVGDAMNEDVFMGPVISAQAKQRIENFIQSGIDAGARLVLDGRNPDLPEANKDGYFVGPTIFADVTPCMEIVQEEIFGPVLSVMKIQDMDDALDLIRKQSTGNGACLFTQNMYLAEKFMNEADVGMVGINVGVCAPHPYMPFGGIKDSLIGNNKVQGKDGFDFFTQNKVSTIRVAPPQNLSAEQSSGGEQKVTESAGKGNVRSCIAS</sequence>
<feature type="compositionally biased region" description="Polar residues" evidence="4">
    <location>
        <begin position="489"/>
        <end position="499"/>
    </location>
</feature>
<dbReference type="GO" id="GO:0006574">
    <property type="term" value="P:L-valine catabolic process"/>
    <property type="evidence" value="ECO:0007669"/>
    <property type="project" value="TreeGrafter"/>
</dbReference>
<keyword evidence="3" id="KW-0520">NAD</keyword>
<dbReference type="InterPro" id="IPR010061">
    <property type="entry name" value="MeMal-semiAld_DH"/>
</dbReference>
<keyword evidence="7" id="KW-1185">Reference proteome</keyword>
<reference evidence="6 7" key="1">
    <citation type="submission" date="2019-03" db="EMBL/GenBank/DDBJ databases">
        <title>Genomic Encyclopedia of Type Strains, Phase IV (KMG-IV): sequencing the most valuable type-strain genomes for metagenomic binning, comparative biology and taxonomic classification.</title>
        <authorList>
            <person name="Goeker M."/>
        </authorList>
    </citation>
    <scope>NUCLEOTIDE SEQUENCE [LARGE SCALE GENOMIC DNA]</scope>
    <source>
        <strain evidence="6 7">DSM 24830</strain>
    </source>
</reference>
<name>A0A4R1F5G6_9GAMM</name>
<dbReference type="GO" id="GO:0006210">
    <property type="term" value="P:thymine catabolic process"/>
    <property type="evidence" value="ECO:0007669"/>
    <property type="project" value="TreeGrafter"/>
</dbReference>
<dbReference type="Proteomes" id="UP000294887">
    <property type="component" value="Unassembled WGS sequence"/>
</dbReference>
<keyword evidence="2" id="KW-0560">Oxidoreductase</keyword>
<organism evidence="6 7">
    <name type="scientific">Cocleimonas flava</name>
    <dbReference type="NCBI Taxonomy" id="634765"/>
    <lineage>
        <taxon>Bacteria</taxon>
        <taxon>Pseudomonadati</taxon>
        <taxon>Pseudomonadota</taxon>
        <taxon>Gammaproteobacteria</taxon>
        <taxon>Thiotrichales</taxon>
        <taxon>Thiotrichaceae</taxon>
        <taxon>Cocleimonas</taxon>
    </lineage>
</organism>
<gene>
    <name evidence="6" type="ORF">EV695_0994</name>
</gene>
<evidence type="ECO:0000313" key="7">
    <source>
        <dbReference type="Proteomes" id="UP000294887"/>
    </source>
</evidence>
<comment type="caution">
    <text evidence="6">The sequence shown here is derived from an EMBL/GenBank/DDBJ whole genome shotgun (WGS) entry which is preliminary data.</text>
</comment>
<evidence type="ECO:0000256" key="3">
    <source>
        <dbReference type="ARBA" id="ARBA00023027"/>
    </source>
</evidence>
<dbReference type="InterPro" id="IPR016163">
    <property type="entry name" value="Ald_DH_C"/>
</dbReference>
<dbReference type="NCBIfam" id="TIGR01722">
    <property type="entry name" value="MMSDH"/>
    <property type="match status" value="1"/>
</dbReference>
<evidence type="ECO:0000256" key="2">
    <source>
        <dbReference type="ARBA" id="ARBA00023002"/>
    </source>
</evidence>
<evidence type="ECO:0000256" key="1">
    <source>
        <dbReference type="ARBA" id="ARBA00013048"/>
    </source>
</evidence>
<feature type="region of interest" description="Disordered" evidence="4">
    <location>
        <begin position="489"/>
        <end position="510"/>
    </location>
</feature>